<dbReference type="OrthoDB" id="278300at2759"/>
<keyword evidence="9" id="KW-1185">Reference proteome</keyword>
<evidence type="ECO:0000256" key="2">
    <source>
        <dbReference type="ARBA" id="ARBA00022603"/>
    </source>
</evidence>
<protein>
    <recommendedName>
        <fullName evidence="1">tRNA (guanine(9)-N(1))-methyltransferase</fullName>
        <ecNumber evidence="1">2.1.1.221</ecNumber>
    </recommendedName>
</protein>
<dbReference type="OMA" id="ALQAWFP"/>
<organism evidence="8 9">
    <name type="scientific">Porphyridium purpureum</name>
    <name type="common">Red alga</name>
    <name type="synonym">Porphyridium cruentum</name>
    <dbReference type="NCBI Taxonomy" id="35688"/>
    <lineage>
        <taxon>Eukaryota</taxon>
        <taxon>Rhodophyta</taxon>
        <taxon>Bangiophyceae</taxon>
        <taxon>Porphyridiales</taxon>
        <taxon>Porphyridiaceae</taxon>
        <taxon>Porphyridium</taxon>
    </lineage>
</organism>
<evidence type="ECO:0000256" key="6">
    <source>
        <dbReference type="SAM" id="MobiDB-lite"/>
    </source>
</evidence>
<proteinExistence type="predicted"/>
<reference evidence="9" key="1">
    <citation type="journal article" date="2019" name="Nat. Commun.">
        <title>Expansion of phycobilisome linker gene families in mesophilic red algae.</title>
        <authorList>
            <person name="Lee J."/>
            <person name="Kim D."/>
            <person name="Bhattacharya D."/>
            <person name="Yoon H.S."/>
        </authorList>
    </citation>
    <scope>NUCLEOTIDE SEQUENCE [LARGE SCALE GENOMIC DNA]</scope>
    <source>
        <strain evidence="9">CCMP 1328</strain>
    </source>
</reference>
<evidence type="ECO:0000259" key="7">
    <source>
        <dbReference type="PROSITE" id="PS51675"/>
    </source>
</evidence>
<evidence type="ECO:0000256" key="1">
    <source>
        <dbReference type="ARBA" id="ARBA00012797"/>
    </source>
</evidence>
<feature type="domain" description="SAM-dependent MTase TRM10-type" evidence="7">
    <location>
        <begin position="99"/>
        <end position="298"/>
    </location>
</feature>
<dbReference type="EMBL" id="VRMN01000003">
    <property type="protein sequence ID" value="KAA8495853.1"/>
    <property type="molecule type" value="Genomic_DNA"/>
</dbReference>
<comment type="catalytic activity">
    <reaction evidence="5">
        <text>guanosine(9) in tRNA + S-adenosyl-L-methionine = N(1)-methylguanosine(9) in tRNA + S-adenosyl-L-homocysteine + H(+)</text>
        <dbReference type="Rhea" id="RHEA:43156"/>
        <dbReference type="Rhea" id="RHEA-COMP:10367"/>
        <dbReference type="Rhea" id="RHEA-COMP:10368"/>
        <dbReference type="ChEBI" id="CHEBI:15378"/>
        <dbReference type="ChEBI" id="CHEBI:57856"/>
        <dbReference type="ChEBI" id="CHEBI:59789"/>
        <dbReference type="ChEBI" id="CHEBI:73542"/>
        <dbReference type="ChEBI" id="CHEBI:74269"/>
        <dbReference type="EC" id="2.1.1.221"/>
    </reaction>
</comment>
<dbReference type="InterPro" id="IPR028564">
    <property type="entry name" value="MT_TRM10-typ"/>
</dbReference>
<dbReference type="PANTHER" id="PTHR13563:SF13">
    <property type="entry name" value="TRNA METHYLTRANSFERASE 10 HOMOLOG A"/>
    <property type="match status" value="1"/>
</dbReference>
<dbReference type="CDD" id="cd18089">
    <property type="entry name" value="SPOUT_Trm10-like"/>
    <property type="match status" value="1"/>
</dbReference>
<dbReference type="InterPro" id="IPR038459">
    <property type="entry name" value="MT_TRM10-typ_sf"/>
</dbReference>
<feature type="region of interest" description="Disordered" evidence="6">
    <location>
        <begin position="21"/>
        <end position="40"/>
    </location>
</feature>
<gene>
    <name evidence="8" type="ORF">FVE85_2008</name>
</gene>
<evidence type="ECO:0000256" key="5">
    <source>
        <dbReference type="ARBA" id="ARBA00048434"/>
    </source>
</evidence>
<name>A0A5J4YYZ3_PORPP</name>
<evidence type="ECO:0000256" key="4">
    <source>
        <dbReference type="ARBA" id="ARBA00022691"/>
    </source>
</evidence>
<dbReference type="AlphaFoldDB" id="A0A5J4YYZ3"/>
<evidence type="ECO:0000256" key="3">
    <source>
        <dbReference type="ARBA" id="ARBA00022679"/>
    </source>
</evidence>
<comment type="caution">
    <text evidence="8">The sequence shown here is derived from an EMBL/GenBank/DDBJ whole genome shotgun (WGS) entry which is preliminary data.</text>
</comment>
<dbReference type="InterPro" id="IPR007356">
    <property type="entry name" value="tRNA_m1G_MeTrfase_euk"/>
</dbReference>
<evidence type="ECO:0000313" key="9">
    <source>
        <dbReference type="Proteomes" id="UP000324585"/>
    </source>
</evidence>
<sequence length="299" mass="33795">MGQWLSTMLFGADHAIKPSCGQVSRNQRRREEKQKRREELHAQTKIIKKKQREEAKAARQTNFQQRLQSAIDAGDVAQRDAMITAVREARAEHVKAAQEKRDRARSNLKNAVLGVCIDCAWWEHMNEQEQKSLVKQIRFCYAAASKRAADEELGASACIWLSLASASPGWERQMDKTCDGWRSWALRIVSDEDIDHESVSASRTLVYLSADADDELDVLSPDELYVIGGIVDRNRLKNATIDKARRIPGCLVKRIPVADLTYRVLTVNHVFDLLVARAAGSSWEAACAEALPKRKEKRQ</sequence>
<dbReference type="EC" id="2.1.1.221" evidence="1"/>
<keyword evidence="4" id="KW-0949">S-adenosyl-L-methionine</keyword>
<dbReference type="PROSITE" id="PS51675">
    <property type="entry name" value="SAM_MT_TRM10"/>
    <property type="match status" value="1"/>
</dbReference>
<dbReference type="GO" id="GO:0002939">
    <property type="term" value="P:tRNA N1-guanine methylation"/>
    <property type="evidence" value="ECO:0007669"/>
    <property type="project" value="TreeGrafter"/>
</dbReference>
<accession>A0A5J4YYZ3</accession>
<dbReference type="Gene3D" id="3.40.1280.30">
    <property type="match status" value="1"/>
</dbReference>
<dbReference type="GO" id="GO:0000049">
    <property type="term" value="F:tRNA binding"/>
    <property type="evidence" value="ECO:0007669"/>
    <property type="project" value="TreeGrafter"/>
</dbReference>
<dbReference type="Proteomes" id="UP000324585">
    <property type="component" value="Unassembled WGS sequence"/>
</dbReference>
<feature type="compositionally biased region" description="Basic and acidic residues" evidence="6">
    <location>
        <begin position="29"/>
        <end position="40"/>
    </location>
</feature>
<evidence type="ECO:0000313" key="8">
    <source>
        <dbReference type="EMBL" id="KAA8495853.1"/>
    </source>
</evidence>
<keyword evidence="2 8" id="KW-0489">Methyltransferase</keyword>
<dbReference type="GO" id="GO:0052905">
    <property type="term" value="F:tRNA (guanosine(9)-N1)-methyltransferase activity"/>
    <property type="evidence" value="ECO:0007669"/>
    <property type="project" value="UniProtKB-EC"/>
</dbReference>
<keyword evidence="3 8" id="KW-0808">Transferase</keyword>
<dbReference type="GO" id="GO:0005634">
    <property type="term" value="C:nucleus"/>
    <property type="evidence" value="ECO:0007669"/>
    <property type="project" value="TreeGrafter"/>
</dbReference>
<dbReference type="PANTHER" id="PTHR13563">
    <property type="entry name" value="TRNA (GUANINE-9-) METHYLTRANSFERASE"/>
    <property type="match status" value="1"/>
</dbReference>